<reference evidence="3" key="1">
    <citation type="submission" date="2015-01" db="EMBL/GenBank/DDBJ databases">
        <authorList>
            <person name="Xiang T."/>
            <person name="Song Y."/>
            <person name="Huang L."/>
            <person name="Wang B."/>
            <person name="Wu P."/>
        </authorList>
    </citation>
    <scope>NUCLEOTIDE SEQUENCE [LARGE SCALE GENOMIC DNA]</scope>
    <source>
        <strain evidence="3">V1</strain>
    </source>
</reference>
<feature type="region of interest" description="Disordered" evidence="1">
    <location>
        <begin position="169"/>
        <end position="205"/>
    </location>
</feature>
<organism evidence="3 5">
    <name type="scientific">Treponema phagedenis</name>
    <dbReference type="NCBI Taxonomy" id="162"/>
    <lineage>
        <taxon>Bacteria</taxon>
        <taxon>Pseudomonadati</taxon>
        <taxon>Spirochaetota</taxon>
        <taxon>Spirochaetia</taxon>
        <taxon>Spirochaetales</taxon>
        <taxon>Treponemataceae</taxon>
        <taxon>Treponema</taxon>
    </lineage>
</organism>
<evidence type="ECO:0000256" key="1">
    <source>
        <dbReference type="SAM" id="MobiDB-lite"/>
    </source>
</evidence>
<gene>
    <name evidence="4" type="ORF">FUT82_12310</name>
    <name evidence="3" type="ORF">TPHV1_160053</name>
</gene>
<evidence type="ECO:0000313" key="6">
    <source>
        <dbReference type="Proteomes" id="UP000323594"/>
    </source>
</evidence>
<evidence type="ECO:0000259" key="2">
    <source>
        <dbReference type="SMART" id="SM01058"/>
    </source>
</evidence>
<dbReference type="GeneID" id="57752569"/>
<reference evidence="4 6" key="3">
    <citation type="submission" date="2019-08" db="EMBL/GenBank/DDBJ databases">
        <authorList>
            <person name="Kuhnert P."/>
        </authorList>
    </citation>
    <scope>NUCLEOTIDE SEQUENCE [LARGE SCALE GENOMIC DNA]</scope>
    <source>
        <strain evidence="4 6">B36.5</strain>
    </source>
</reference>
<dbReference type="OrthoDB" id="9786074at2"/>
<dbReference type="InterPro" id="IPR052531">
    <property type="entry name" value="CarD-like_regulator"/>
</dbReference>
<dbReference type="EMBL" id="CP042817">
    <property type="protein sequence ID" value="QEJ98706.1"/>
    <property type="molecule type" value="Genomic_DNA"/>
</dbReference>
<reference evidence="5" key="2">
    <citation type="submission" date="2015-01" db="EMBL/GenBank/DDBJ databases">
        <authorList>
            <person name="Manzoor Shahid"/>
            <person name="Zubair Saima"/>
        </authorList>
    </citation>
    <scope>NUCLEOTIDE SEQUENCE [LARGE SCALE GENOMIC DNA]</scope>
    <source>
        <strain evidence="5">V1</strain>
    </source>
</reference>
<evidence type="ECO:0000313" key="3">
    <source>
        <dbReference type="EMBL" id="CEM61252.1"/>
    </source>
</evidence>
<dbReference type="InterPro" id="IPR042215">
    <property type="entry name" value="CarD-like_C"/>
</dbReference>
<name>A0A0B7GUN2_TREPH</name>
<dbReference type="AlphaFoldDB" id="A0A0B7GUN2"/>
<dbReference type="SUPFAM" id="SSF141259">
    <property type="entry name" value="CarD-like"/>
    <property type="match status" value="1"/>
</dbReference>
<dbReference type="PANTHER" id="PTHR38447">
    <property type="entry name" value="TRANSCRIPTION FACTOR YDEB-RELATED"/>
    <property type="match status" value="1"/>
</dbReference>
<dbReference type="InterPro" id="IPR048792">
    <property type="entry name" value="CarD_C"/>
</dbReference>
<dbReference type="Proteomes" id="UP000042527">
    <property type="component" value="Unassembled WGS sequence"/>
</dbReference>
<dbReference type="GO" id="GO:0009303">
    <property type="term" value="P:rRNA transcription"/>
    <property type="evidence" value="ECO:0007669"/>
    <property type="project" value="TreeGrafter"/>
</dbReference>
<dbReference type="InterPro" id="IPR036101">
    <property type="entry name" value="CarD-like/TRCF_RID_sf"/>
</dbReference>
<dbReference type="Pfam" id="PF21095">
    <property type="entry name" value="CarD_C"/>
    <property type="match status" value="1"/>
</dbReference>
<dbReference type="InterPro" id="IPR003711">
    <property type="entry name" value="CarD-like/TRCF_RID"/>
</dbReference>
<dbReference type="RefSeq" id="WP_024752346.1">
    <property type="nucleotide sequence ID" value="NZ_CDNC01000008.1"/>
</dbReference>
<keyword evidence="5" id="KW-1185">Reference proteome</keyword>
<accession>A0A0B7GUN2</accession>
<feature type="domain" description="CarD-like/TRCF RNAP-interacting" evidence="2">
    <location>
        <begin position="6"/>
        <end position="116"/>
    </location>
</feature>
<proteinExistence type="predicted"/>
<dbReference type="EMBL" id="CDNC01000008">
    <property type="protein sequence ID" value="CEM61252.1"/>
    <property type="molecule type" value="Genomic_DNA"/>
</dbReference>
<evidence type="ECO:0000313" key="4">
    <source>
        <dbReference type="EMBL" id="QEJ98706.1"/>
    </source>
</evidence>
<dbReference type="PANTHER" id="PTHR38447:SF1">
    <property type="entry name" value="RNA POLYMERASE-BINDING TRANSCRIPTION FACTOR CARD"/>
    <property type="match status" value="1"/>
</dbReference>
<dbReference type="Proteomes" id="UP000323594">
    <property type="component" value="Chromosome"/>
</dbReference>
<protein>
    <submittedName>
        <fullName evidence="4">CarD family transcriptional regulator</fullName>
    </submittedName>
    <submittedName>
        <fullName evidence="3">CarD-like protein</fullName>
    </submittedName>
</protein>
<dbReference type="Gene3D" id="1.20.58.1290">
    <property type="entry name" value="CarD-like, C-terminal domain"/>
    <property type="match status" value="1"/>
</dbReference>
<sequence length="205" mass="23862">MSKKFTFAVNQKVVYPGQGVGEITEICKKEFKEEMLQYYVIYLEDSDMTMMVPVMRAEELGIRTIVSKKDAESALDFLSKEVEQGPLDWKMRYQMNLDLFKSGGVLDNATIVRSLYHRSKIKELPIQERKLYDSAYRIFEDEISAALGLPQNEIKSLIHTYLEKFSEEKSELSEENLQDDFDDDLDDEDPFDSLDADDEEDFDDE</sequence>
<dbReference type="SMART" id="SM01058">
    <property type="entry name" value="CarD_TRCF"/>
    <property type="match status" value="1"/>
</dbReference>
<evidence type="ECO:0000313" key="5">
    <source>
        <dbReference type="Proteomes" id="UP000042527"/>
    </source>
</evidence>
<dbReference type="Pfam" id="PF02559">
    <property type="entry name" value="CarD_TRCF_RID"/>
    <property type="match status" value="1"/>
</dbReference>
<feature type="compositionally biased region" description="Acidic residues" evidence="1">
    <location>
        <begin position="173"/>
        <end position="205"/>
    </location>
</feature>
<dbReference type="Gene3D" id="2.40.10.170">
    <property type="match status" value="1"/>
</dbReference>